<reference evidence="2 3" key="1">
    <citation type="submission" date="2020-08" db="EMBL/GenBank/DDBJ databases">
        <title>Sequencing the genomes of 1000 actinobacteria strains.</title>
        <authorList>
            <person name="Klenk H.-P."/>
        </authorList>
    </citation>
    <scope>NUCLEOTIDE SEQUENCE [LARGE SCALE GENOMIC DNA]</scope>
    <source>
        <strain evidence="2 3">DSM 45823</strain>
    </source>
</reference>
<dbReference type="SUPFAM" id="SSF50475">
    <property type="entry name" value="FMN-binding split barrel"/>
    <property type="match status" value="1"/>
</dbReference>
<name>A0A7W3N507_9ACTN</name>
<protein>
    <recommendedName>
        <fullName evidence="1">DUF2470 domain-containing protein</fullName>
    </recommendedName>
</protein>
<sequence>MRRPTAAERARTLAYGIAGGMLVTAAWEEDPARADPPPPVPAHATDLEGRPLLLVPADAEPAVVLRDEPDLAATLEIADVAPLPLADRLRGRAWLHGWLTAPQGERLAEAALRLSRLHPRPELLDVRAGRTGEWTILALEVAEVEICDPWGHAVVEPEAYQAALPDPFVIVEHRMLAHLDACHGAELVAMVRHRFGPADGDLEVRPFALDRHGLWLRCFFPDSDLPSGRDLYVEFPDPVSDLHGLRQVCRRLLVSA</sequence>
<evidence type="ECO:0000259" key="1">
    <source>
        <dbReference type="Pfam" id="PF10615"/>
    </source>
</evidence>
<accession>A0A7W3N507</accession>
<dbReference type="AlphaFoldDB" id="A0A7W3N507"/>
<dbReference type="InterPro" id="IPR037119">
    <property type="entry name" value="Haem_oxidase_HugZ-like_sf"/>
</dbReference>
<comment type="caution">
    <text evidence="2">The sequence shown here is derived from an EMBL/GenBank/DDBJ whole genome shotgun (WGS) entry which is preliminary data.</text>
</comment>
<dbReference type="EMBL" id="JACJII010000001">
    <property type="protein sequence ID" value="MBA9007593.1"/>
    <property type="molecule type" value="Genomic_DNA"/>
</dbReference>
<dbReference type="RefSeq" id="WP_233358550.1">
    <property type="nucleotide sequence ID" value="NZ_JACJII010000001.1"/>
</dbReference>
<organism evidence="2 3">
    <name type="scientific">Thermomonospora cellulosilytica</name>
    <dbReference type="NCBI Taxonomy" id="1411118"/>
    <lineage>
        <taxon>Bacteria</taxon>
        <taxon>Bacillati</taxon>
        <taxon>Actinomycetota</taxon>
        <taxon>Actinomycetes</taxon>
        <taxon>Streptosporangiales</taxon>
        <taxon>Thermomonosporaceae</taxon>
        <taxon>Thermomonospora</taxon>
    </lineage>
</organism>
<gene>
    <name evidence="2" type="ORF">HNR21_006475</name>
</gene>
<dbReference type="InterPro" id="IPR019595">
    <property type="entry name" value="DUF2470"/>
</dbReference>
<feature type="domain" description="DUF2470" evidence="1">
    <location>
        <begin position="173"/>
        <end position="248"/>
    </location>
</feature>
<dbReference type="Gene3D" id="3.20.180.10">
    <property type="entry name" value="PNP-oxidase-like"/>
    <property type="match status" value="1"/>
</dbReference>
<evidence type="ECO:0000313" key="2">
    <source>
        <dbReference type="EMBL" id="MBA9007593.1"/>
    </source>
</evidence>
<proteinExistence type="predicted"/>
<keyword evidence="3" id="KW-1185">Reference proteome</keyword>
<evidence type="ECO:0000313" key="3">
    <source>
        <dbReference type="Proteomes" id="UP000539313"/>
    </source>
</evidence>
<dbReference type="Pfam" id="PF10615">
    <property type="entry name" value="DUF2470"/>
    <property type="match status" value="1"/>
</dbReference>
<dbReference type="Proteomes" id="UP000539313">
    <property type="component" value="Unassembled WGS sequence"/>
</dbReference>